<evidence type="ECO:0000313" key="3">
    <source>
        <dbReference type="Proteomes" id="UP001597425"/>
    </source>
</evidence>
<dbReference type="InterPro" id="IPR019253">
    <property type="entry name" value="DUF2244_TM"/>
</dbReference>
<evidence type="ECO:0000256" key="1">
    <source>
        <dbReference type="SAM" id="Phobius"/>
    </source>
</evidence>
<protein>
    <submittedName>
        <fullName evidence="2">DUF2244 domain-containing protein</fullName>
    </submittedName>
</protein>
<sequence>MVTEVGRTSSRSACILLQPNQSLSFSGNLWVFISLVAVSLGISLAFAMAGAWMILPFAGLELLLLGILFGYVYMESTRREVIRVNGERVVLDCCRGHRQQSVYHREFVRDSLDVLVRMGGSATEPASVSFSGPEGCLEVGGFLTDAERADLVRKLGQCGICARKEQGYRVQEF</sequence>
<proteinExistence type="predicted"/>
<keyword evidence="3" id="KW-1185">Reference proteome</keyword>
<dbReference type="Pfam" id="PF10003">
    <property type="entry name" value="DUF2244"/>
    <property type="match status" value="1"/>
</dbReference>
<feature type="transmembrane region" description="Helical" evidence="1">
    <location>
        <begin position="54"/>
        <end position="73"/>
    </location>
</feature>
<gene>
    <name evidence="2" type="ORF">ACFSKX_12485</name>
</gene>
<feature type="transmembrane region" description="Helical" evidence="1">
    <location>
        <begin position="29"/>
        <end position="48"/>
    </location>
</feature>
<evidence type="ECO:0000313" key="2">
    <source>
        <dbReference type="EMBL" id="MFD2311235.1"/>
    </source>
</evidence>
<dbReference type="EMBL" id="JBHUJD010000015">
    <property type="protein sequence ID" value="MFD2311235.1"/>
    <property type="molecule type" value="Genomic_DNA"/>
</dbReference>
<comment type="caution">
    <text evidence="2">The sequence shown here is derived from an EMBL/GenBank/DDBJ whole genome shotgun (WGS) entry which is preliminary data.</text>
</comment>
<keyword evidence="1" id="KW-0472">Membrane</keyword>
<dbReference type="Proteomes" id="UP001597425">
    <property type="component" value="Unassembled WGS sequence"/>
</dbReference>
<reference evidence="3" key="1">
    <citation type="journal article" date="2019" name="Int. J. Syst. Evol. Microbiol.">
        <title>The Global Catalogue of Microorganisms (GCM) 10K type strain sequencing project: providing services to taxonomists for standard genome sequencing and annotation.</title>
        <authorList>
            <consortium name="The Broad Institute Genomics Platform"/>
            <consortium name="The Broad Institute Genome Sequencing Center for Infectious Disease"/>
            <person name="Wu L."/>
            <person name="Ma J."/>
        </authorList>
    </citation>
    <scope>NUCLEOTIDE SEQUENCE [LARGE SCALE GENOMIC DNA]</scope>
    <source>
        <strain evidence="3">KCTC 12848</strain>
    </source>
</reference>
<organism evidence="2 3">
    <name type="scientific">Microbulbifer halophilus</name>
    <dbReference type="NCBI Taxonomy" id="453963"/>
    <lineage>
        <taxon>Bacteria</taxon>
        <taxon>Pseudomonadati</taxon>
        <taxon>Pseudomonadota</taxon>
        <taxon>Gammaproteobacteria</taxon>
        <taxon>Cellvibrionales</taxon>
        <taxon>Microbulbiferaceae</taxon>
        <taxon>Microbulbifer</taxon>
    </lineage>
</organism>
<name>A0ABW5EF74_9GAMM</name>
<dbReference type="RefSeq" id="WP_265722166.1">
    <property type="nucleotide sequence ID" value="NZ_JAPIVK010000019.1"/>
</dbReference>
<accession>A0ABW5EF74</accession>
<keyword evidence="1" id="KW-0812">Transmembrane</keyword>
<keyword evidence="1" id="KW-1133">Transmembrane helix</keyword>